<dbReference type="EMBL" id="JAWQEG010000724">
    <property type="protein sequence ID" value="KAK3886178.1"/>
    <property type="molecule type" value="Genomic_DNA"/>
</dbReference>
<proteinExistence type="predicted"/>
<comment type="caution">
    <text evidence="2">The sequence shown here is derived from an EMBL/GenBank/DDBJ whole genome shotgun (WGS) entry which is preliminary data.</text>
</comment>
<protein>
    <recommendedName>
        <fullName evidence="1">Reverse transcriptase domain-containing protein</fullName>
    </recommendedName>
</protein>
<dbReference type="SUPFAM" id="SSF56672">
    <property type="entry name" value="DNA/RNA polymerases"/>
    <property type="match status" value="1"/>
</dbReference>
<name>A0AAE1KW53_PETCI</name>
<dbReference type="GO" id="GO:0071897">
    <property type="term" value="P:DNA biosynthetic process"/>
    <property type="evidence" value="ECO:0007669"/>
    <property type="project" value="UniProtKB-ARBA"/>
</dbReference>
<accession>A0AAE1KW53</accession>
<dbReference type="Gene3D" id="3.30.70.270">
    <property type="match status" value="1"/>
</dbReference>
<keyword evidence="3" id="KW-1185">Reference proteome</keyword>
<organism evidence="2 3">
    <name type="scientific">Petrolisthes cinctipes</name>
    <name type="common">Flat porcelain crab</name>
    <dbReference type="NCBI Taxonomy" id="88211"/>
    <lineage>
        <taxon>Eukaryota</taxon>
        <taxon>Metazoa</taxon>
        <taxon>Ecdysozoa</taxon>
        <taxon>Arthropoda</taxon>
        <taxon>Crustacea</taxon>
        <taxon>Multicrustacea</taxon>
        <taxon>Malacostraca</taxon>
        <taxon>Eumalacostraca</taxon>
        <taxon>Eucarida</taxon>
        <taxon>Decapoda</taxon>
        <taxon>Pleocyemata</taxon>
        <taxon>Anomura</taxon>
        <taxon>Galatheoidea</taxon>
        <taxon>Porcellanidae</taxon>
        <taxon>Petrolisthes</taxon>
    </lineage>
</organism>
<evidence type="ECO:0000313" key="3">
    <source>
        <dbReference type="Proteomes" id="UP001286313"/>
    </source>
</evidence>
<feature type="domain" description="Reverse transcriptase" evidence="1">
    <location>
        <begin position="1"/>
        <end position="71"/>
    </location>
</feature>
<sequence length="377" mass="43228">MMGPVSAVSHRQGFRLLRYLDDWLLLAHSEQEAIEATSFLLQLCASLGIQVNWEKSSLTPSQSMTYLGMEIRSPLLKVFPTQRRIEKLHHQIQLFLSVLSPTAKVWLILLDASNLGWGASVLHNSVSSLWIPHKRSLHINLLELRAVRLGLLHFREQVHGKTVAVFSDNTTALSYLAKEGGTCSGPLNAEDHAIQIITQFVKGSSNVLADYHSRQDQIISTEWMLHQDICSQLWRLWSYPTVDLFATRLNFRLPNFVSPFRDPMAIATDAFLYNWDHQDLYAFPPFPLIRKVINKLRAASCTNLILITPFWTQKEWFPDLVQASVDSPRLLPHRRDLLRQPHVRRFHQALPMPQLDYPAHSQSQRVFPPSYGIPGDF</sequence>
<dbReference type="PANTHER" id="PTHR33050:SF7">
    <property type="entry name" value="RIBONUCLEASE H"/>
    <property type="match status" value="1"/>
</dbReference>
<dbReference type="InterPro" id="IPR043128">
    <property type="entry name" value="Rev_trsase/Diguanyl_cyclase"/>
</dbReference>
<dbReference type="InterPro" id="IPR043502">
    <property type="entry name" value="DNA/RNA_pol_sf"/>
</dbReference>
<dbReference type="PROSITE" id="PS50878">
    <property type="entry name" value="RT_POL"/>
    <property type="match status" value="1"/>
</dbReference>
<gene>
    <name evidence="2" type="ORF">Pcinc_009638</name>
</gene>
<reference evidence="2" key="1">
    <citation type="submission" date="2023-10" db="EMBL/GenBank/DDBJ databases">
        <title>Genome assemblies of two species of porcelain crab, Petrolisthes cinctipes and Petrolisthes manimaculis (Anomura: Porcellanidae).</title>
        <authorList>
            <person name="Angst P."/>
        </authorList>
    </citation>
    <scope>NUCLEOTIDE SEQUENCE</scope>
    <source>
        <strain evidence="2">PB745_01</strain>
        <tissue evidence="2">Gill</tissue>
    </source>
</reference>
<dbReference type="Pfam" id="PF00078">
    <property type="entry name" value="RVT_1"/>
    <property type="match status" value="1"/>
</dbReference>
<evidence type="ECO:0000313" key="2">
    <source>
        <dbReference type="EMBL" id="KAK3886178.1"/>
    </source>
</evidence>
<evidence type="ECO:0000259" key="1">
    <source>
        <dbReference type="PROSITE" id="PS50878"/>
    </source>
</evidence>
<dbReference type="CDD" id="cd09275">
    <property type="entry name" value="RNase_HI_RT_DIRS1"/>
    <property type="match status" value="1"/>
</dbReference>
<dbReference type="AlphaFoldDB" id="A0AAE1KW53"/>
<dbReference type="PANTHER" id="PTHR33050">
    <property type="entry name" value="REVERSE TRANSCRIPTASE DOMAIN-CONTAINING PROTEIN"/>
    <property type="match status" value="1"/>
</dbReference>
<dbReference type="InterPro" id="IPR000477">
    <property type="entry name" value="RT_dom"/>
</dbReference>
<dbReference type="Proteomes" id="UP001286313">
    <property type="component" value="Unassembled WGS sequence"/>
</dbReference>
<dbReference type="InterPro" id="IPR052055">
    <property type="entry name" value="Hepadnavirus_pol/RT"/>
</dbReference>